<dbReference type="AlphaFoldDB" id="A1HNB8"/>
<feature type="signal peptide" evidence="2">
    <location>
        <begin position="1"/>
        <end position="24"/>
    </location>
</feature>
<feature type="chain" id="PRO_5002634821" description="Secreted protein" evidence="2">
    <location>
        <begin position="25"/>
        <end position="62"/>
    </location>
</feature>
<keyword evidence="4" id="KW-1185">Reference proteome</keyword>
<dbReference type="Proteomes" id="UP000005139">
    <property type="component" value="Unassembled WGS sequence"/>
</dbReference>
<reference evidence="3 4" key="2">
    <citation type="submission" date="2007-01" db="EMBL/GenBank/DDBJ databases">
        <title>Sequencing of the draft genome and assembly of Thermosinus carboxydivorans Nor1.</title>
        <authorList>
            <consortium name="US DOE Joint Genome Institute (JGI-PGF)"/>
            <person name="Copeland A."/>
            <person name="Lucas S."/>
            <person name="Lapidus A."/>
            <person name="Barry K."/>
            <person name="Glavina del Rio T."/>
            <person name="Dalin E."/>
            <person name="Tice H."/>
            <person name="Bruce D."/>
            <person name="Pitluck S."/>
            <person name="Richardson P."/>
        </authorList>
    </citation>
    <scope>NUCLEOTIDE SEQUENCE [LARGE SCALE GENOMIC DNA]</scope>
    <source>
        <strain evidence="3 4">Nor1</strain>
    </source>
</reference>
<name>A1HNB8_9FIRM</name>
<protein>
    <recommendedName>
        <fullName evidence="5">Secreted protein</fullName>
    </recommendedName>
</protein>
<dbReference type="EMBL" id="AAWL01000003">
    <property type="protein sequence ID" value="EAX48282.1"/>
    <property type="molecule type" value="Genomic_DNA"/>
</dbReference>
<dbReference type="RefSeq" id="WP_007288530.1">
    <property type="nucleotide sequence ID" value="NZ_AAWL01000003.1"/>
</dbReference>
<evidence type="ECO:0008006" key="5">
    <source>
        <dbReference type="Google" id="ProtNLM"/>
    </source>
</evidence>
<evidence type="ECO:0000256" key="1">
    <source>
        <dbReference type="SAM" id="MobiDB-lite"/>
    </source>
</evidence>
<evidence type="ECO:0000256" key="2">
    <source>
        <dbReference type="SAM" id="SignalP"/>
    </source>
</evidence>
<evidence type="ECO:0000313" key="3">
    <source>
        <dbReference type="EMBL" id="EAX48282.1"/>
    </source>
</evidence>
<feature type="region of interest" description="Disordered" evidence="1">
    <location>
        <begin position="41"/>
        <end position="62"/>
    </location>
</feature>
<sequence length="62" mass="6628" precursor="true">MNKFLKVGVICFMLATFVGGVVSAAMTVDFSGKPAIVVAEGEKADDQKKPQMPTEEEDSCKC</sequence>
<proteinExistence type="predicted"/>
<comment type="caution">
    <text evidence="3">The sequence shown here is derived from an EMBL/GenBank/DDBJ whole genome shotgun (WGS) entry which is preliminary data.</text>
</comment>
<gene>
    <name evidence="3" type="ORF">TcarDRAFT_2232</name>
</gene>
<reference evidence="3 4" key="1">
    <citation type="submission" date="2007-01" db="EMBL/GenBank/DDBJ databases">
        <title>Annotation of the draft genome assembly of Thermosinus carboxydivorans Nor1.</title>
        <authorList>
            <consortium name="US DOE Joint Genome Institute (JGI-ORNL)"/>
            <person name="Larimer F."/>
            <person name="Land M."/>
            <person name="Hauser L."/>
        </authorList>
    </citation>
    <scope>NUCLEOTIDE SEQUENCE [LARGE SCALE GENOMIC DNA]</scope>
    <source>
        <strain evidence="3 4">Nor1</strain>
    </source>
</reference>
<keyword evidence="2" id="KW-0732">Signal</keyword>
<evidence type="ECO:0000313" key="4">
    <source>
        <dbReference type="Proteomes" id="UP000005139"/>
    </source>
</evidence>
<organism evidence="3 4">
    <name type="scientific">Thermosinus carboxydivorans Nor1</name>
    <dbReference type="NCBI Taxonomy" id="401526"/>
    <lineage>
        <taxon>Bacteria</taxon>
        <taxon>Bacillati</taxon>
        <taxon>Bacillota</taxon>
        <taxon>Negativicutes</taxon>
        <taxon>Selenomonadales</taxon>
        <taxon>Sporomusaceae</taxon>
        <taxon>Thermosinus</taxon>
    </lineage>
</organism>
<accession>A1HNB8</accession>